<keyword evidence="2" id="KW-1133">Transmembrane helix</keyword>
<feature type="region of interest" description="Disordered" evidence="1">
    <location>
        <begin position="59"/>
        <end position="92"/>
    </location>
</feature>
<feature type="compositionally biased region" description="Low complexity" evidence="1">
    <location>
        <begin position="59"/>
        <end position="84"/>
    </location>
</feature>
<gene>
    <name evidence="3" type="ORF">FA14DRAFT_157088</name>
</gene>
<sequence>MMGKTSNAYAKLPWLATFATCLQWISLILITLILVCPSPWEHNSVSLFVITPQQSNTVSISVPPPSSTSSSVSPSIAASQPASNDPASSTSSLPAHYPAIQTAAAQSGANVKREPIDDTIMAQQPQIKEVISNSSFPSPLGGGVNVTSVNVSQLTEPSSWIQLRIGPLGSCFRTADGRESCTPAKLAASYQYKGLQGIMNTTASPGINVQELLPDSMTFYATVLLLLTIMLLCVCIFTTTHLVLLFRHNKQLQQSTTASQAITTFFKPTSMWKSLMTAITKWFLIVIAMILVVASAIQKYRLSNAKNSFNSANPIANGSVALQADTGDAFGFAWVSTILLIITFWLQRTANRRENALDTARKELQKTLPQHLINNDADGKSGGQSTLIMSNLSRSATLPPYTPPPTQGSQEQGYFPQDSKRGNTNELDSFAYGLPSLQKAYESTGRLNAAKSSPPFQMYQSEFGHRQQQALAGSPLRQMNSIPSSSTLKLHQQPQLGHMPSLHYDQSSFGNNTYVHEQTYDLGDYSYNTEVLAEDGTPNTCDCSFGRNRLDCSYHSTNTTTADIRNRRLSGLLRQNSQNSHSTFGHHIQRIGGQSSHRLGGMSYNSSSPNGKEDRCNSPAPSYWTSSSAPAGSSSTTTPQQQESARQEKERQRIFMAELRAQRAAMHSH</sequence>
<reference evidence="3 4" key="1">
    <citation type="journal article" date="2018" name="Mol. Biol. Evol.">
        <title>Broad Genomic Sampling Reveals a Smut Pathogenic Ancestry of the Fungal Clade Ustilaginomycotina.</title>
        <authorList>
            <person name="Kijpornyongpan T."/>
            <person name="Mondo S.J."/>
            <person name="Barry K."/>
            <person name="Sandor L."/>
            <person name="Lee J."/>
            <person name="Lipzen A."/>
            <person name="Pangilinan J."/>
            <person name="LaButti K."/>
            <person name="Hainaut M."/>
            <person name="Henrissat B."/>
            <person name="Grigoriev I.V."/>
            <person name="Spatafora J.W."/>
            <person name="Aime M.C."/>
        </authorList>
    </citation>
    <scope>NUCLEOTIDE SEQUENCE [LARGE SCALE GENOMIC DNA]</scope>
    <source>
        <strain evidence="3 4">MCA 3882</strain>
    </source>
</reference>
<keyword evidence="2" id="KW-0472">Membrane</keyword>
<evidence type="ECO:0000256" key="2">
    <source>
        <dbReference type="SAM" id="Phobius"/>
    </source>
</evidence>
<feature type="region of interest" description="Disordered" evidence="1">
    <location>
        <begin position="394"/>
        <end position="429"/>
    </location>
</feature>
<protein>
    <submittedName>
        <fullName evidence="3">Uncharacterized protein</fullName>
    </submittedName>
</protein>
<dbReference type="EMBL" id="KZ819604">
    <property type="protein sequence ID" value="PWN34433.1"/>
    <property type="molecule type" value="Genomic_DNA"/>
</dbReference>
<proteinExistence type="predicted"/>
<evidence type="ECO:0000313" key="4">
    <source>
        <dbReference type="Proteomes" id="UP000245771"/>
    </source>
</evidence>
<dbReference type="AlphaFoldDB" id="A0A316VDT1"/>
<accession>A0A316VDT1</accession>
<dbReference type="OrthoDB" id="3366811at2759"/>
<feature type="transmembrane region" description="Helical" evidence="2">
    <location>
        <begin position="12"/>
        <end position="35"/>
    </location>
</feature>
<organism evidence="3 4">
    <name type="scientific">Meira miltonrushii</name>
    <dbReference type="NCBI Taxonomy" id="1280837"/>
    <lineage>
        <taxon>Eukaryota</taxon>
        <taxon>Fungi</taxon>
        <taxon>Dikarya</taxon>
        <taxon>Basidiomycota</taxon>
        <taxon>Ustilaginomycotina</taxon>
        <taxon>Exobasidiomycetes</taxon>
        <taxon>Exobasidiales</taxon>
        <taxon>Brachybasidiaceae</taxon>
        <taxon>Meira</taxon>
    </lineage>
</organism>
<keyword evidence="2" id="KW-0812">Transmembrane</keyword>
<keyword evidence="4" id="KW-1185">Reference proteome</keyword>
<feature type="compositionally biased region" description="Polar residues" evidence="1">
    <location>
        <begin position="593"/>
        <end position="610"/>
    </location>
</feature>
<feature type="transmembrane region" description="Helical" evidence="2">
    <location>
        <begin position="219"/>
        <end position="246"/>
    </location>
</feature>
<dbReference type="InParanoid" id="A0A316VDT1"/>
<name>A0A316VDT1_9BASI</name>
<feature type="transmembrane region" description="Helical" evidence="2">
    <location>
        <begin position="329"/>
        <end position="346"/>
    </location>
</feature>
<evidence type="ECO:0000313" key="3">
    <source>
        <dbReference type="EMBL" id="PWN34433.1"/>
    </source>
</evidence>
<feature type="transmembrane region" description="Helical" evidence="2">
    <location>
        <begin position="275"/>
        <end position="297"/>
    </location>
</feature>
<dbReference type="Proteomes" id="UP000245771">
    <property type="component" value="Unassembled WGS sequence"/>
</dbReference>
<feature type="compositionally biased region" description="Low complexity" evidence="1">
    <location>
        <begin position="625"/>
        <end position="644"/>
    </location>
</feature>
<dbReference type="RefSeq" id="XP_025354735.1">
    <property type="nucleotide sequence ID" value="XM_025497875.1"/>
</dbReference>
<evidence type="ECO:0000256" key="1">
    <source>
        <dbReference type="SAM" id="MobiDB-lite"/>
    </source>
</evidence>
<dbReference type="GeneID" id="37019656"/>
<feature type="region of interest" description="Disordered" evidence="1">
    <location>
        <begin position="593"/>
        <end position="669"/>
    </location>
</feature>